<reference evidence="1 2" key="1">
    <citation type="submission" date="2014-04" db="EMBL/GenBank/DDBJ databases">
        <authorList>
            <consortium name="DOE Joint Genome Institute"/>
            <person name="Kuo A."/>
            <person name="Ruytinx J."/>
            <person name="Rineau F."/>
            <person name="Colpaert J."/>
            <person name="Kohler A."/>
            <person name="Nagy L.G."/>
            <person name="Floudas D."/>
            <person name="Copeland A."/>
            <person name="Barry K.W."/>
            <person name="Cichocki N."/>
            <person name="Veneault-Fourrey C."/>
            <person name="LaButti K."/>
            <person name="Lindquist E.A."/>
            <person name="Lipzen A."/>
            <person name="Lundell T."/>
            <person name="Morin E."/>
            <person name="Murat C."/>
            <person name="Sun H."/>
            <person name="Tunlid A."/>
            <person name="Henrissat B."/>
            <person name="Grigoriev I.V."/>
            <person name="Hibbett D.S."/>
            <person name="Martin F."/>
            <person name="Nordberg H.P."/>
            <person name="Cantor M.N."/>
            <person name="Hua S.X."/>
        </authorList>
    </citation>
    <scope>NUCLEOTIDE SEQUENCE [LARGE SCALE GENOMIC DNA]</scope>
    <source>
        <strain evidence="1 2">UH-Slu-Lm8-n1</strain>
    </source>
</reference>
<gene>
    <name evidence="1" type="ORF">CY34DRAFT_814403</name>
</gene>
<dbReference type="HOGENOM" id="CLU_2910587_0_0_1"/>
<name>A0A0C9ZSA5_9AGAM</name>
<reference evidence="2" key="2">
    <citation type="submission" date="2015-01" db="EMBL/GenBank/DDBJ databases">
        <title>Evolutionary Origins and Diversification of the Mycorrhizal Mutualists.</title>
        <authorList>
            <consortium name="DOE Joint Genome Institute"/>
            <consortium name="Mycorrhizal Genomics Consortium"/>
            <person name="Kohler A."/>
            <person name="Kuo A."/>
            <person name="Nagy L.G."/>
            <person name="Floudas D."/>
            <person name="Copeland A."/>
            <person name="Barry K.W."/>
            <person name="Cichocki N."/>
            <person name="Veneault-Fourrey C."/>
            <person name="LaButti K."/>
            <person name="Lindquist E.A."/>
            <person name="Lipzen A."/>
            <person name="Lundell T."/>
            <person name="Morin E."/>
            <person name="Murat C."/>
            <person name="Riley R."/>
            <person name="Ohm R."/>
            <person name="Sun H."/>
            <person name="Tunlid A."/>
            <person name="Henrissat B."/>
            <person name="Grigoriev I.V."/>
            <person name="Hibbett D.S."/>
            <person name="Martin F."/>
        </authorList>
    </citation>
    <scope>NUCLEOTIDE SEQUENCE [LARGE SCALE GENOMIC DNA]</scope>
    <source>
        <strain evidence="2">UH-Slu-Lm8-n1</strain>
    </source>
</reference>
<organism evidence="1 2">
    <name type="scientific">Suillus luteus UH-Slu-Lm8-n1</name>
    <dbReference type="NCBI Taxonomy" id="930992"/>
    <lineage>
        <taxon>Eukaryota</taxon>
        <taxon>Fungi</taxon>
        <taxon>Dikarya</taxon>
        <taxon>Basidiomycota</taxon>
        <taxon>Agaricomycotina</taxon>
        <taxon>Agaricomycetes</taxon>
        <taxon>Agaricomycetidae</taxon>
        <taxon>Boletales</taxon>
        <taxon>Suillineae</taxon>
        <taxon>Suillaceae</taxon>
        <taxon>Suillus</taxon>
    </lineage>
</organism>
<dbReference type="Proteomes" id="UP000054485">
    <property type="component" value="Unassembled WGS sequence"/>
</dbReference>
<evidence type="ECO:0000313" key="1">
    <source>
        <dbReference type="EMBL" id="KIK32176.1"/>
    </source>
</evidence>
<protein>
    <submittedName>
        <fullName evidence="1">Uncharacterized protein</fullName>
    </submittedName>
</protein>
<evidence type="ECO:0000313" key="2">
    <source>
        <dbReference type="Proteomes" id="UP000054485"/>
    </source>
</evidence>
<sequence>MQPNPADRDREAIAVEFVRTCHDSNTEGMDSSSWVLVSPTLMDVQSLGPNSENDQESSFDVGVALGRVLCSSL</sequence>
<dbReference type="InParanoid" id="A0A0C9ZSA5"/>
<dbReference type="AlphaFoldDB" id="A0A0C9ZSA5"/>
<keyword evidence="2" id="KW-1185">Reference proteome</keyword>
<proteinExistence type="predicted"/>
<dbReference type="EMBL" id="KN836357">
    <property type="protein sequence ID" value="KIK32176.1"/>
    <property type="molecule type" value="Genomic_DNA"/>
</dbReference>
<accession>A0A0C9ZSA5</accession>